<accession>A0ABR9R989</accession>
<evidence type="ECO:0000259" key="2">
    <source>
        <dbReference type="Pfam" id="PF07553"/>
    </source>
</evidence>
<evidence type="ECO:0000256" key="1">
    <source>
        <dbReference type="SAM" id="Phobius"/>
    </source>
</evidence>
<dbReference type="InterPro" id="IPR036388">
    <property type="entry name" value="WH-like_DNA-bd_sf"/>
</dbReference>
<feature type="transmembrane region" description="Helical" evidence="1">
    <location>
        <begin position="30"/>
        <end position="51"/>
    </location>
</feature>
<dbReference type="RefSeq" id="WP_193536683.1">
    <property type="nucleotide sequence ID" value="NZ_JADCKF010000003.1"/>
</dbReference>
<keyword evidence="1" id="KW-0472">Membrane</keyword>
<feature type="domain" description="Putative host cell surface-exposed lipoprotein Ltp-like HTH region" evidence="2">
    <location>
        <begin position="133"/>
        <end position="176"/>
    </location>
</feature>
<gene>
    <name evidence="3" type="ORF">INF37_04495</name>
</gene>
<evidence type="ECO:0000313" key="3">
    <source>
        <dbReference type="EMBL" id="MBE5055257.1"/>
    </source>
</evidence>
<feature type="domain" description="Putative host cell surface-exposed lipoprotein Ltp-like HTH region" evidence="2">
    <location>
        <begin position="88"/>
        <end position="129"/>
    </location>
</feature>
<dbReference type="Pfam" id="PF07553">
    <property type="entry name" value="Lipoprotein_Ltp"/>
    <property type="match status" value="3"/>
</dbReference>
<keyword evidence="4" id="KW-1185">Reference proteome</keyword>
<reference evidence="3 4" key="1">
    <citation type="submission" date="2020-10" db="EMBL/GenBank/DDBJ databases">
        <title>ChiBAC.</title>
        <authorList>
            <person name="Zenner C."/>
            <person name="Hitch T.C.A."/>
            <person name="Clavel T."/>
        </authorList>
    </citation>
    <scope>NUCLEOTIDE SEQUENCE [LARGE SCALE GENOMIC DNA]</scope>
    <source>
        <strain evidence="3 4">DSM 107456</strain>
    </source>
</reference>
<protein>
    <submittedName>
        <fullName evidence="3">Ltp family lipoprotein</fullName>
    </submittedName>
</protein>
<dbReference type="Gene3D" id="1.10.10.10">
    <property type="entry name" value="Winged helix-like DNA-binding domain superfamily/Winged helix DNA-binding domain"/>
    <property type="match status" value="3"/>
</dbReference>
<dbReference type="InterPro" id="IPR011434">
    <property type="entry name" value="Ltp-like_HTH"/>
</dbReference>
<name>A0ABR9R989_9FIRM</name>
<dbReference type="Proteomes" id="UP000806211">
    <property type="component" value="Unassembled WGS sequence"/>
</dbReference>
<proteinExistence type="predicted"/>
<evidence type="ECO:0000313" key="4">
    <source>
        <dbReference type="Proteomes" id="UP000806211"/>
    </source>
</evidence>
<organism evidence="3 4">
    <name type="scientific">Pseudoflavonifractor gallinarum</name>
    <dbReference type="NCBI Taxonomy" id="2779352"/>
    <lineage>
        <taxon>Bacteria</taxon>
        <taxon>Bacillati</taxon>
        <taxon>Bacillota</taxon>
        <taxon>Clostridia</taxon>
        <taxon>Eubacteriales</taxon>
        <taxon>Oscillospiraceae</taxon>
        <taxon>Pseudoflavonifractor</taxon>
    </lineage>
</organism>
<keyword evidence="1" id="KW-1133">Transmembrane helix</keyword>
<keyword evidence="1" id="KW-0812">Transmembrane</keyword>
<dbReference type="EMBL" id="JADCKF010000003">
    <property type="protein sequence ID" value="MBE5055257.1"/>
    <property type="molecule type" value="Genomic_DNA"/>
</dbReference>
<keyword evidence="3" id="KW-0449">Lipoprotein</keyword>
<feature type="domain" description="Putative host cell surface-exposed lipoprotein Ltp-like HTH region" evidence="2">
    <location>
        <begin position="180"/>
        <end position="223"/>
    </location>
</feature>
<sequence>MTCKRCGTEFDSNFCPNCGASKRSVDLKKLALCFLFSALFVLIFVLFLELFSSQKPQISVPSIPPTTASYGNQPVTPQPIDDSITLGQKNALSSAKNYLSFTYFSASGLIDQLKFEGYTDTEASYAVANCGADWNEQALGSALNYLSTIPFSYSGLFNQLTYEGFTPAEAQYGIDNCGADWNEQAAKKAQDYLDSSSFSRERLIDQLLYEGFTSEQAEYGVSSVGY</sequence>
<comment type="caution">
    <text evidence="3">The sequence shown here is derived from an EMBL/GenBank/DDBJ whole genome shotgun (WGS) entry which is preliminary data.</text>
</comment>